<proteinExistence type="predicted"/>
<evidence type="ECO:0000313" key="1">
    <source>
        <dbReference type="EMBL" id="KAI8001277.1"/>
    </source>
</evidence>
<reference evidence="1 2" key="1">
    <citation type="journal article" date="2022" name="Plant J.">
        <title>Chromosome-level genome of Camellia lanceoleosa provides a valuable resource for understanding genome evolution and self-incompatibility.</title>
        <authorList>
            <person name="Gong W."/>
            <person name="Xiao S."/>
            <person name="Wang L."/>
            <person name="Liao Z."/>
            <person name="Chang Y."/>
            <person name="Mo W."/>
            <person name="Hu G."/>
            <person name="Li W."/>
            <person name="Zhao G."/>
            <person name="Zhu H."/>
            <person name="Hu X."/>
            <person name="Ji K."/>
            <person name="Xiang X."/>
            <person name="Song Q."/>
            <person name="Yuan D."/>
            <person name="Jin S."/>
            <person name="Zhang L."/>
        </authorList>
    </citation>
    <scope>NUCLEOTIDE SEQUENCE [LARGE SCALE GENOMIC DNA]</scope>
    <source>
        <strain evidence="1">SQ_2022a</strain>
    </source>
</reference>
<dbReference type="Proteomes" id="UP001060215">
    <property type="component" value="Chromosome 8"/>
</dbReference>
<dbReference type="EMBL" id="CM045765">
    <property type="protein sequence ID" value="KAI8001277.1"/>
    <property type="molecule type" value="Genomic_DNA"/>
</dbReference>
<protein>
    <submittedName>
        <fullName evidence="1">ENHANCER OF AG-4 protein 2</fullName>
    </submittedName>
</protein>
<keyword evidence="2" id="KW-1185">Reference proteome</keyword>
<organism evidence="1 2">
    <name type="scientific">Camellia lanceoleosa</name>
    <dbReference type="NCBI Taxonomy" id="1840588"/>
    <lineage>
        <taxon>Eukaryota</taxon>
        <taxon>Viridiplantae</taxon>
        <taxon>Streptophyta</taxon>
        <taxon>Embryophyta</taxon>
        <taxon>Tracheophyta</taxon>
        <taxon>Spermatophyta</taxon>
        <taxon>Magnoliopsida</taxon>
        <taxon>eudicotyledons</taxon>
        <taxon>Gunneridae</taxon>
        <taxon>Pentapetalae</taxon>
        <taxon>asterids</taxon>
        <taxon>Ericales</taxon>
        <taxon>Theaceae</taxon>
        <taxon>Camellia</taxon>
    </lineage>
</organism>
<accession>A0ACC0GJC2</accession>
<evidence type="ECO:0000313" key="2">
    <source>
        <dbReference type="Proteomes" id="UP001060215"/>
    </source>
</evidence>
<comment type="caution">
    <text evidence="1">The sequence shown here is derived from an EMBL/GenBank/DDBJ whole genome shotgun (WGS) entry which is preliminary data.</text>
</comment>
<name>A0ACC0GJC2_9ERIC</name>
<sequence>MYLVQNAKFSLLIPPWLLRLLVTAVSTNFWDDALQSFCSFKLIIVQAALPHLLGAAASPGVAARENRRQCLKVLRLWLERKILPESLLHQYMDDIRVSNDDASAGFFLRRPSRAERAVDDPIRDMEGMLVDEYGRSFLSCLCGLECSQHMLQICGMKL</sequence>
<gene>
    <name evidence="1" type="ORF">LOK49_LG09G00284</name>
</gene>